<protein>
    <recommendedName>
        <fullName evidence="1">CRAL-TRIO domain-containing protein</fullName>
    </recommendedName>
</protein>
<evidence type="ECO:0000313" key="3">
    <source>
        <dbReference type="Proteomes" id="UP001208570"/>
    </source>
</evidence>
<dbReference type="PRINTS" id="PR00180">
    <property type="entry name" value="CRETINALDHBP"/>
</dbReference>
<evidence type="ECO:0000313" key="2">
    <source>
        <dbReference type="EMBL" id="KAK2147161.1"/>
    </source>
</evidence>
<comment type="caution">
    <text evidence="2">The sequence shown here is derived from an EMBL/GenBank/DDBJ whole genome shotgun (WGS) entry which is preliminary data.</text>
</comment>
<keyword evidence="3" id="KW-1185">Reference proteome</keyword>
<dbReference type="CDD" id="cd00170">
    <property type="entry name" value="SEC14"/>
    <property type="match status" value="1"/>
</dbReference>
<dbReference type="InterPro" id="IPR036865">
    <property type="entry name" value="CRAL-TRIO_dom_sf"/>
</dbReference>
<dbReference type="InterPro" id="IPR001251">
    <property type="entry name" value="CRAL-TRIO_dom"/>
</dbReference>
<dbReference type="GO" id="GO:1902936">
    <property type="term" value="F:phosphatidylinositol bisphosphate binding"/>
    <property type="evidence" value="ECO:0007669"/>
    <property type="project" value="TreeGrafter"/>
</dbReference>
<dbReference type="Gene3D" id="3.40.525.10">
    <property type="entry name" value="CRAL-TRIO lipid binding domain"/>
    <property type="match status" value="1"/>
</dbReference>
<dbReference type="PANTHER" id="PTHR10174:SF208">
    <property type="entry name" value="CRAL-TRIO DOMAIN-CONTAINING PROTEIN DDB_G0278031"/>
    <property type="match status" value="1"/>
</dbReference>
<dbReference type="PANTHER" id="PTHR10174">
    <property type="entry name" value="ALPHA-TOCOPHEROL TRANSFER PROTEIN-RELATED"/>
    <property type="match status" value="1"/>
</dbReference>
<dbReference type="Pfam" id="PF00650">
    <property type="entry name" value="CRAL_TRIO"/>
    <property type="match status" value="1"/>
</dbReference>
<feature type="domain" description="CRAL-TRIO" evidence="1">
    <location>
        <begin position="97"/>
        <end position="265"/>
    </location>
</feature>
<organism evidence="2 3">
    <name type="scientific">Paralvinella palmiformis</name>
    <dbReference type="NCBI Taxonomy" id="53620"/>
    <lineage>
        <taxon>Eukaryota</taxon>
        <taxon>Metazoa</taxon>
        <taxon>Spiralia</taxon>
        <taxon>Lophotrochozoa</taxon>
        <taxon>Annelida</taxon>
        <taxon>Polychaeta</taxon>
        <taxon>Sedentaria</taxon>
        <taxon>Canalipalpata</taxon>
        <taxon>Terebellida</taxon>
        <taxon>Terebelliformia</taxon>
        <taxon>Alvinellidae</taxon>
        <taxon>Paralvinella</taxon>
    </lineage>
</organism>
<dbReference type="SMART" id="SM00516">
    <property type="entry name" value="SEC14"/>
    <property type="match status" value="1"/>
</dbReference>
<evidence type="ECO:0000259" key="1">
    <source>
        <dbReference type="PROSITE" id="PS50191"/>
    </source>
</evidence>
<dbReference type="EMBL" id="JAODUP010000566">
    <property type="protein sequence ID" value="KAK2147161.1"/>
    <property type="molecule type" value="Genomic_DNA"/>
</dbReference>
<dbReference type="InterPro" id="IPR036273">
    <property type="entry name" value="CRAL/TRIO_N_dom_sf"/>
</dbReference>
<sequence>MESSEYPPYICTLDEESQKKALKELYEDPKNRQGAIDTFREWIKQQKHMKCPMDNVFLLGFLRAKHFSQLEAREALERFMGNRERFPNWMKGIDTGSEDFLDIIKRGGGLILPKRDRDNRKVFIAIRKIVPDKQSIERMCRFMAAISYNNYLCDEMDQVHGTVSIIDWTGHSMAKELRIPMDLKKNSMVILQKTFPSRLKAIHQYNTGPVMDIIMNIVVPLLTETMKQRVHIHTNLESLYEYVDKDVLPREYLPDDYDGPDAGTIDQVKDLLMAHYQKPEVRERIKYLSSDQFYIHTKEKDTDVPAASFRKLNVD</sequence>
<reference evidence="2" key="1">
    <citation type="journal article" date="2023" name="Mol. Biol. Evol.">
        <title>Third-Generation Sequencing Reveals the Adaptive Role of the Epigenome in Three Deep-Sea Polychaetes.</title>
        <authorList>
            <person name="Perez M."/>
            <person name="Aroh O."/>
            <person name="Sun Y."/>
            <person name="Lan Y."/>
            <person name="Juniper S.K."/>
            <person name="Young C.R."/>
            <person name="Angers B."/>
            <person name="Qian P.Y."/>
        </authorList>
    </citation>
    <scope>NUCLEOTIDE SEQUENCE</scope>
    <source>
        <strain evidence="2">P08H-3</strain>
    </source>
</reference>
<dbReference type="AlphaFoldDB" id="A0AAD9MXA2"/>
<gene>
    <name evidence="2" type="ORF">LSH36_566g00019</name>
</gene>
<dbReference type="SUPFAM" id="SSF46938">
    <property type="entry name" value="CRAL/TRIO N-terminal domain"/>
    <property type="match status" value="1"/>
</dbReference>
<accession>A0AAD9MXA2</accession>
<dbReference type="Proteomes" id="UP001208570">
    <property type="component" value="Unassembled WGS sequence"/>
</dbReference>
<dbReference type="GO" id="GO:0016020">
    <property type="term" value="C:membrane"/>
    <property type="evidence" value="ECO:0007669"/>
    <property type="project" value="TreeGrafter"/>
</dbReference>
<dbReference type="Gene3D" id="1.10.8.20">
    <property type="entry name" value="N-terminal domain of phosphatidylinositol transfer protein sec14p"/>
    <property type="match status" value="1"/>
</dbReference>
<proteinExistence type="predicted"/>
<dbReference type="PROSITE" id="PS50191">
    <property type="entry name" value="CRAL_TRIO"/>
    <property type="match status" value="1"/>
</dbReference>
<name>A0AAD9MXA2_9ANNE</name>
<dbReference type="SUPFAM" id="SSF52087">
    <property type="entry name" value="CRAL/TRIO domain"/>
    <property type="match status" value="1"/>
</dbReference>